<protein>
    <submittedName>
        <fullName evidence="1">Uncharacterized protein</fullName>
    </submittedName>
</protein>
<organism evidence="1">
    <name type="scientific">Siphoviridae sp. ct3CA7</name>
    <dbReference type="NCBI Taxonomy" id="2823561"/>
    <lineage>
        <taxon>Viruses</taxon>
        <taxon>Duplodnaviria</taxon>
        <taxon>Heunggongvirae</taxon>
        <taxon>Uroviricota</taxon>
        <taxon>Caudoviricetes</taxon>
    </lineage>
</organism>
<reference evidence="1" key="1">
    <citation type="journal article" date="2021" name="Proc. Natl. Acad. Sci. U.S.A.">
        <title>A Catalog of Tens of Thousands of Viruses from Human Metagenomes Reveals Hidden Associations with Chronic Diseases.</title>
        <authorList>
            <person name="Tisza M.J."/>
            <person name="Buck C.B."/>
        </authorList>
    </citation>
    <scope>NUCLEOTIDE SEQUENCE</scope>
    <source>
        <strain evidence="1">Ct3CA7</strain>
    </source>
</reference>
<sequence length="111" mass="12760">MTTINLSDLNWTETPKTQDLCYGEWASLPQEDNDEAQFIVDYDIDGTRKARLVVDDSLSTVKTAFPGRWASSTDPADWPVLDDLFGREQWQQWLADKTEEMRALDSEDLDN</sequence>
<accession>A0A8S5LEV1</accession>
<dbReference type="EMBL" id="BK014704">
    <property type="protein sequence ID" value="DAD68564.1"/>
    <property type="molecule type" value="Genomic_DNA"/>
</dbReference>
<evidence type="ECO:0000313" key="1">
    <source>
        <dbReference type="EMBL" id="DAD68564.1"/>
    </source>
</evidence>
<name>A0A8S5LEV1_9CAUD</name>
<proteinExistence type="predicted"/>